<dbReference type="InterPro" id="IPR006674">
    <property type="entry name" value="HD_domain"/>
</dbReference>
<feature type="compositionally biased region" description="Low complexity" evidence="2">
    <location>
        <begin position="199"/>
        <end position="214"/>
    </location>
</feature>
<dbReference type="Gene3D" id="1.10.3210.10">
    <property type="entry name" value="Hypothetical protein af1432"/>
    <property type="match status" value="1"/>
</dbReference>
<dbReference type="NCBIfam" id="TIGR03401">
    <property type="entry name" value="cyanamide_fam"/>
    <property type="match status" value="1"/>
</dbReference>
<dbReference type="Proteomes" id="UP000760494">
    <property type="component" value="Unassembled WGS sequence"/>
</dbReference>
<sequence length="952" mass="104248">MTATSSIHLINLCRAISERAASCLAAADDLAERDGQHVLEFKTISSGLEELKRRLAELEELLLAKPDSRKLRDTRETLTPLFTIYETVLEVLRMQLDSWQPENLAGLDSEFLKAHEGCLVVYNYMLEVCTPLVRKDDFFGPSGSSFFTHQAQEAVNSAMNKRLFKAGKDTTQKDTMSSSEKIPVAEKEVAPPSYPEPVSTTTSPPIASPSTSSPLVQSPVNNCRRPKGSSFFRALTSGFRKHDPLVSTLCQAAARGDEQQVSGLISQAANVNGRNEDGDTPLKCAVKYDQVGTAWLLLQAGAQSNKLPPLFKAASVGSLKVARMLIDSGESVHGKSKTGKPYFVDVVDKGNLDGIKFLLENGAPVNAKNERREEVIVQVVKADNIELTRLLLAHGANASAKDAIGEEIIVHAVKKNNIELANILLDHGADPNAANAVKQTILYAAVQSGNADMVGLLLDRGASAKLLNILGTSILEASIGMKRFQIVKKLIEGGADVDGTDAHQQPILIKVIRNPYLSNDEKVEVMKMLMANGASPETVDIIFGLPAICHAVEMPSTPVVQALLSRAVNTNVRMLSGQTLLTYSIDVNRQNTVEALLAQGVDVNEVDGLNRTPLKLALTRLDYNLTAKLMDYGADPTAKDNQEAIKFVKAVGRKDLQELLRPREVEAGPSTPAIRHEVELPTSEAPPPSYELVAGKSLIPPISSSFPNMSSSDIAANGWTAVPVDAGKIFGNRPYINEPEYIDVQSIEFPDDDPIVKKTQQHAKDKLLKQTYNHSMRVYYWSTVILRQQFPEYADALSPSTLALTCLLHDIGTTDENMSSTRLSFEFQGGFQALNLLQDTGSTKDQAEAVCETIIRHQDLGTEGNITFLGQLIQLATIYDNVGEHPNVKDFGRIIHEKTREEVNNAFPREGWLGCFAATIRKEEELKPWCHTTHIPKFAEQVDGNQLQKPYE</sequence>
<dbReference type="CDD" id="cd00077">
    <property type="entry name" value="HDc"/>
    <property type="match status" value="1"/>
</dbReference>
<protein>
    <recommendedName>
        <fullName evidence="3">HD domain-containing protein</fullName>
    </recommendedName>
</protein>
<evidence type="ECO:0000313" key="4">
    <source>
        <dbReference type="EMBL" id="VTT77109.1"/>
    </source>
</evidence>
<organism evidence="4 5">
    <name type="scientific">Fusarium fujikuroi</name>
    <name type="common">Bakanae and foot rot disease fungus</name>
    <name type="synonym">Gibberella fujikuroi</name>
    <dbReference type="NCBI Taxonomy" id="5127"/>
    <lineage>
        <taxon>Eukaryota</taxon>
        <taxon>Fungi</taxon>
        <taxon>Dikarya</taxon>
        <taxon>Ascomycota</taxon>
        <taxon>Pezizomycotina</taxon>
        <taxon>Sordariomycetes</taxon>
        <taxon>Hypocreomycetidae</taxon>
        <taxon>Hypocreales</taxon>
        <taxon>Nectriaceae</taxon>
        <taxon>Fusarium</taxon>
        <taxon>Fusarium fujikuroi species complex</taxon>
    </lineage>
</organism>
<evidence type="ECO:0000313" key="5">
    <source>
        <dbReference type="Proteomes" id="UP000760494"/>
    </source>
</evidence>
<dbReference type="PROSITE" id="PS51831">
    <property type="entry name" value="HD"/>
    <property type="match status" value="1"/>
</dbReference>
<dbReference type="PROSITE" id="PS50088">
    <property type="entry name" value="ANK_REPEAT"/>
    <property type="match status" value="5"/>
</dbReference>
<dbReference type="PROSITE" id="PS50297">
    <property type="entry name" value="ANK_REP_REGION"/>
    <property type="match status" value="1"/>
</dbReference>
<feature type="repeat" description="ANK" evidence="1">
    <location>
        <begin position="609"/>
        <end position="641"/>
    </location>
</feature>
<reference evidence="4" key="1">
    <citation type="submission" date="2019-05" db="EMBL/GenBank/DDBJ databases">
        <authorList>
            <person name="Piombo E."/>
        </authorList>
    </citation>
    <scope>NUCLEOTIDE SEQUENCE</scope>
    <source>
        <strain evidence="4">C2S</strain>
    </source>
</reference>
<feature type="repeat" description="ANK" evidence="1">
    <location>
        <begin position="576"/>
        <end position="608"/>
    </location>
</feature>
<feature type="domain" description="HD" evidence="3">
    <location>
        <begin position="771"/>
        <end position="882"/>
    </location>
</feature>
<dbReference type="SUPFAM" id="SSF48403">
    <property type="entry name" value="Ankyrin repeat"/>
    <property type="match status" value="2"/>
</dbReference>
<feature type="region of interest" description="Disordered" evidence="2">
    <location>
        <begin position="167"/>
        <end position="222"/>
    </location>
</feature>
<evidence type="ECO:0000256" key="1">
    <source>
        <dbReference type="PROSITE-ProRule" id="PRU00023"/>
    </source>
</evidence>
<dbReference type="Gene3D" id="1.25.40.20">
    <property type="entry name" value="Ankyrin repeat-containing domain"/>
    <property type="match status" value="2"/>
</dbReference>
<dbReference type="AlphaFoldDB" id="A0A9Q9RUV3"/>
<keyword evidence="1" id="KW-0040">ANK repeat</keyword>
<feature type="repeat" description="ANK" evidence="1">
    <location>
        <begin position="437"/>
        <end position="469"/>
    </location>
</feature>
<evidence type="ECO:0000256" key="2">
    <source>
        <dbReference type="SAM" id="MobiDB-lite"/>
    </source>
</evidence>
<dbReference type="InterPro" id="IPR002110">
    <property type="entry name" value="Ankyrin_rpt"/>
</dbReference>
<gene>
    <name evidence="4" type="ORF">C2S_2164</name>
</gene>
<comment type="caution">
    <text evidence="4">The sequence shown here is derived from an EMBL/GenBank/DDBJ whole genome shotgun (WGS) entry which is preliminary data.</text>
</comment>
<feature type="repeat" description="ANK" evidence="1">
    <location>
        <begin position="404"/>
        <end position="436"/>
    </location>
</feature>
<accession>A0A9Q9RUV3</accession>
<dbReference type="InterPro" id="IPR003607">
    <property type="entry name" value="HD/PDEase_dom"/>
</dbReference>
<dbReference type="PANTHER" id="PTHR35569">
    <property type="entry name" value="CYANAMIDE HYDRATASE DDI2-RELATED"/>
    <property type="match status" value="1"/>
</dbReference>
<feature type="repeat" description="ANK" evidence="1">
    <location>
        <begin position="470"/>
        <end position="502"/>
    </location>
</feature>
<evidence type="ECO:0000259" key="3">
    <source>
        <dbReference type="PROSITE" id="PS51831"/>
    </source>
</evidence>
<dbReference type="PANTHER" id="PTHR35569:SF8">
    <property type="entry name" value="HYDRATASE, PUTATIVE (AFU_ORTHOLOGUE AFUA_7G06270)-RELATED"/>
    <property type="match status" value="1"/>
</dbReference>
<dbReference type="EMBL" id="CABFJX010000385">
    <property type="protein sequence ID" value="VTT77109.1"/>
    <property type="molecule type" value="Genomic_DNA"/>
</dbReference>
<dbReference type="InterPro" id="IPR036770">
    <property type="entry name" value="Ankyrin_rpt-contain_sf"/>
</dbReference>
<dbReference type="SUPFAM" id="SSF109604">
    <property type="entry name" value="HD-domain/PDEase-like"/>
    <property type="match status" value="1"/>
</dbReference>
<proteinExistence type="predicted"/>
<dbReference type="SMART" id="SM00248">
    <property type="entry name" value="ANK"/>
    <property type="match status" value="11"/>
</dbReference>
<dbReference type="FunFam" id="1.10.3210.10:FF:000038">
    <property type="entry name" value="Cyanamide hydratase, putative"/>
    <property type="match status" value="1"/>
</dbReference>
<dbReference type="Pfam" id="PF00023">
    <property type="entry name" value="Ank"/>
    <property type="match status" value="1"/>
</dbReference>
<dbReference type="Pfam" id="PF12796">
    <property type="entry name" value="Ank_2"/>
    <property type="match status" value="3"/>
</dbReference>
<dbReference type="InterPro" id="IPR017771">
    <property type="entry name" value="Cyanamide_hydratase_HD"/>
</dbReference>
<name>A0A9Q9RUV3_FUSFU</name>